<evidence type="ECO:0000256" key="1">
    <source>
        <dbReference type="SAM" id="MobiDB-lite"/>
    </source>
</evidence>
<organism evidence="2 3">
    <name type="scientific">Durusdinium trenchii</name>
    <dbReference type="NCBI Taxonomy" id="1381693"/>
    <lineage>
        <taxon>Eukaryota</taxon>
        <taxon>Sar</taxon>
        <taxon>Alveolata</taxon>
        <taxon>Dinophyceae</taxon>
        <taxon>Suessiales</taxon>
        <taxon>Symbiodiniaceae</taxon>
        <taxon>Durusdinium</taxon>
    </lineage>
</organism>
<evidence type="ECO:0000313" key="2">
    <source>
        <dbReference type="EMBL" id="CAK9046069.1"/>
    </source>
</evidence>
<evidence type="ECO:0008006" key="4">
    <source>
        <dbReference type="Google" id="ProtNLM"/>
    </source>
</evidence>
<dbReference type="EMBL" id="CAXAMM010019602">
    <property type="protein sequence ID" value="CAK9046069.1"/>
    <property type="molecule type" value="Genomic_DNA"/>
</dbReference>
<accession>A0ABP0M5P3</accession>
<feature type="compositionally biased region" description="Basic residues" evidence="1">
    <location>
        <begin position="195"/>
        <end position="221"/>
    </location>
</feature>
<name>A0ABP0M5P3_9DINO</name>
<comment type="caution">
    <text evidence="2">The sequence shown here is derived from an EMBL/GenBank/DDBJ whole genome shotgun (WGS) entry which is preliminary data.</text>
</comment>
<protein>
    <recommendedName>
        <fullName evidence="4">C3H1-type domain-containing protein</fullName>
    </recommendedName>
</protein>
<sequence>VWDRQGIQDTGAAHRSLIRMAALLSPSTYSLWAVPDAGDGDFVLRTKNTFLDVVFEGDAGETMTEVEPSPLARSASMPDLTSRLQLSTVEIHTGHDVTTHEPMHEAKKSTDVTNFEPKELDKSPHMEEDECSTSPSEPEVSPVSSMEPIHQNPTILEAHRNGTCVPCLFYTRKSDGCRMGDLCTHCHYCSATEARRKRNVQQSEKRKRERRHPVNGAYRRR</sequence>
<proteinExistence type="predicted"/>
<feature type="non-terminal residue" evidence="2">
    <location>
        <position position="1"/>
    </location>
</feature>
<dbReference type="Proteomes" id="UP001642464">
    <property type="component" value="Unassembled WGS sequence"/>
</dbReference>
<feature type="compositionally biased region" description="Low complexity" evidence="1">
    <location>
        <begin position="132"/>
        <end position="147"/>
    </location>
</feature>
<feature type="region of interest" description="Disordered" evidence="1">
    <location>
        <begin position="194"/>
        <end position="221"/>
    </location>
</feature>
<feature type="region of interest" description="Disordered" evidence="1">
    <location>
        <begin position="117"/>
        <end position="147"/>
    </location>
</feature>
<keyword evidence="3" id="KW-1185">Reference proteome</keyword>
<feature type="compositionally biased region" description="Basic and acidic residues" evidence="1">
    <location>
        <begin position="117"/>
        <end position="126"/>
    </location>
</feature>
<gene>
    <name evidence="2" type="ORF">SCF082_LOCUS25983</name>
</gene>
<reference evidence="2 3" key="1">
    <citation type="submission" date="2024-02" db="EMBL/GenBank/DDBJ databases">
        <authorList>
            <person name="Chen Y."/>
            <person name="Shah S."/>
            <person name="Dougan E. K."/>
            <person name="Thang M."/>
            <person name="Chan C."/>
        </authorList>
    </citation>
    <scope>NUCLEOTIDE SEQUENCE [LARGE SCALE GENOMIC DNA]</scope>
</reference>
<evidence type="ECO:0000313" key="3">
    <source>
        <dbReference type="Proteomes" id="UP001642464"/>
    </source>
</evidence>